<feature type="binding site" evidence="7">
    <location>
        <begin position="8"/>
        <end position="13"/>
    </location>
    <ligand>
        <name>substrate</name>
    </ligand>
</feature>
<sequence>MKEILIATTNKGKVADFKTLLTPLGIIVKSLLDYKDIIDIEETGATFTENAILKAEAISKHFKTNVIADDSGLAIDALQGRPGVYSARYAGFEKNDQANMAKVLEELEGIPTNKRTARFHCVLALAIPNDETKTVEGTCDGIIATSPIGDQGFGYDPIFFLPELGKTMAQLSKEEKNQISHRANAFKQLKGLLESINPGKETSL</sequence>
<dbReference type="GO" id="GO:0036220">
    <property type="term" value="F:ITP diphosphatase activity"/>
    <property type="evidence" value="ECO:0007669"/>
    <property type="project" value="UniProtKB-EC"/>
</dbReference>
<dbReference type="Gene3D" id="3.90.950.10">
    <property type="match status" value="1"/>
</dbReference>
<name>A0ABR9QI56_9BACI</name>
<dbReference type="NCBIfam" id="NF011397">
    <property type="entry name" value="PRK14822.1"/>
    <property type="match status" value="1"/>
</dbReference>
<evidence type="ECO:0000256" key="7">
    <source>
        <dbReference type="HAMAP-Rule" id="MF_01405"/>
    </source>
</evidence>
<evidence type="ECO:0000313" key="10">
    <source>
        <dbReference type="Proteomes" id="UP001516662"/>
    </source>
</evidence>
<feature type="binding site" evidence="7">
    <location>
        <position position="41"/>
    </location>
    <ligand>
        <name>Mg(2+)</name>
        <dbReference type="ChEBI" id="CHEBI:18420"/>
    </ligand>
</feature>
<feature type="active site" description="Proton acceptor" evidence="7">
    <location>
        <position position="70"/>
    </location>
</feature>
<dbReference type="PANTHER" id="PTHR11067:SF9">
    <property type="entry name" value="INOSINE TRIPHOSPHATE PYROPHOSPHATASE"/>
    <property type="match status" value="1"/>
</dbReference>
<gene>
    <name evidence="9" type="ORF">IMZ08_08985</name>
</gene>
<evidence type="ECO:0000256" key="8">
    <source>
        <dbReference type="RuleBase" id="RU003781"/>
    </source>
</evidence>
<dbReference type="PANTHER" id="PTHR11067">
    <property type="entry name" value="INOSINE TRIPHOSPHATE PYROPHOSPHATASE/HAM1 PROTEIN"/>
    <property type="match status" value="1"/>
</dbReference>
<evidence type="ECO:0000256" key="1">
    <source>
        <dbReference type="ARBA" id="ARBA00008023"/>
    </source>
</evidence>
<dbReference type="InterPro" id="IPR029001">
    <property type="entry name" value="ITPase-like_fam"/>
</dbReference>
<accession>A0ABR9QI56</accession>
<keyword evidence="4 7" id="KW-0378">Hydrolase</keyword>
<dbReference type="InterPro" id="IPR002637">
    <property type="entry name" value="RdgB/HAM1"/>
</dbReference>
<evidence type="ECO:0000256" key="5">
    <source>
        <dbReference type="ARBA" id="ARBA00022842"/>
    </source>
</evidence>
<keyword evidence="6 7" id="KW-0546">Nucleotide metabolism</keyword>
<dbReference type="EC" id="3.6.1.66" evidence="7"/>
<dbReference type="InterPro" id="IPR020922">
    <property type="entry name" value="dITP/XTP_pyrophosphatase"/>
</dbReference>
<reference evidence="9 10" key="1">
    <citation type="submission" date="2020-10" db="EMBL/GenBank/DDBJ databases">
        <title>Bacillus sp. HD4P25, an endophyte from a halophyte.</title>
        <authorList>
            <person name="Sun J.-Q."/>
        </authorList>
    </citation>
    <scope>NUCLEOTIDE SEQUENCE [LARGE SCALE GENOMIC DNA]</scope>
    <source>
        <strain evidence="9 10">YIM 93174</strain>
    </source>
</reference>
<feature type="binding site" evidence="7">
    <location>
        <position position="70"/>
    </location>
    <ligand>
        <name>Mg(2+)</name>
        <dbReference type="ChEBI" id="CHEBI:18420"/>
    </ligand>
</feature>
<evidence type="ECO:0000256" key="4">
    <source>
        <dbReference type="ARBA" id="ARBA00022801"/>
    </source>
</evidence>
<keyword evidence="10" id="KW-1185">Reference proteome</keyword>
<proteinExistence type="inferred from homology"/>
<dbReference type="HAMAP" id="MF_01405">
    <property type="entry name" value="Non_canon_purine_NTPase"/>
    <property type="match status" value="1"/>
</dbReference>
<evidence type="ECO:0000256" key="3">
    <source>
        <dbReference type="ARBA" id="ARBA00022741"/>
    </source>
</evidence>
<dbReference type="SUPFAM" id="SSF52972">
    <property type="entry name" value="ITPase-like"/>
    <property type="match status" value="1"/>
</dbReference>
<evidence type="ECO:0000313" key="9">
    <source>
        <dbReference type="EMBL" id="MBE4908187.1"/>
    </source>
</evidence>
<comment type="catalytic activity">
    <reaction evidence="7">
        <text>XTP + H2O = XMP + diphosphate + H(+)</text>
        <dbReference type="Rhea" id="RHEA:28610"/>
        <dbReference type="ChEBI" id="CHEBI:15377"/>
        <dbReference type="ChEBI" id="CHEBI:15378"/>
        <dbReference type="ChEBI" id="CHEBI:33019"/>
        <dbReference type="ChEBI" id="CHEBI:57464"/>
        <dbReference type="ChEBI" id="CHEBI:61314"/>
        <dbReference type="EC" id="3.6.1.66"/>
    </reaction>
</comment>
<feature type="binding site" evidence="7">
    <location>
        <position position="176"/>
    </location>
    <ligand>
        <name>substrate</name>
    </ligand>
</feature>
<dbReference type="CDD" id="cd00515">
    <property type="entry name" value="HAM1"/>
    <property type="match status" value="1"/>
</dbReference>
<evidence type="ECO:0000256" key="6">
    <source>
        <dbReference type="ARBA" id="ARBA00023080"/>
    </source>
</evidence>
<comment type="similarity">
    <text evidence="1 7 8">Belongs to the HAM1 NTPase family.</text>
</comment>
<keyword evidence="5 7" id="KW-0460">Magnesium</keyword>
<dbReference type="EMBL" id="JADCLJ010000019">
    <property type="protein sequence ID" value="MBE4908187.1"/>
    <property type="molecule type" value="Genomic_DNA"/>
</dbReference>
<comment type="catalytic activity">
    <reaction evidence="7">
        <text>ITP + H2O = IMP + diphosphate + H(+)</text>
        <dbReference type="Rhea" id="RHEA:29399"/>
        <dbReference type="ChEBI" id="CHEBI:15377"/>
        <dbReference type="ChEBI" id="CHEBI:15378"/>
        <dbReference type="ChEBI" id="CHEBI:33019"/>
        <dbReference type="ChEBI" id="CHEBI:58053"/>
        <dbReference type="ChEBI" id="CHEBI:61402"/>
        <dbReference type="EC" id="3.6.1.66"/>
    </reaction>
</comment>
<dbReference type="Pfam" id="PF01725">
    <property type="entry name" value="Ham1p_like"/>
    <property type="match status" value="1"/>
</dbReference>
<dbReference type="RefSeq" id="WP_193535679.1">
    <property type="nucleotide sequence ID" value="NZ_JADCLJ010000019.1"/>
</dbReference>
<evidence type="ECO:0000256" key="2">
    <source>
        <dbReference type="ARBA" id="ARBA00022723"/>
    </source>
</evidence>
<dbReference type="Proteomes" id="UP001516662">
    <property type="component" value="Unassembled WGS sequence"/>
</dbReference>
<feature type="binding site" evidence="7">
    <location>
        <begin position="153"/>
        <end position="156"/>
    </location>
    <ligand>
        <name>substrate</name>
    </ligand>
</feature>
<comment type="subunit">
    <text evidence="7">Homodimer.</text>
</comment>
<comment type="caution">
    <text evidence="9">The sequence shown here is derived from an EMBL/GenBank/DDBJ whole genome shotgun (WGS) entry which is preliminary data.</text>
</comment>
<keyword evidence="2 7" id="KW-0479">Metal-binding</keyword>
<organism evidence="9 10">
    <name type="scientific">Litchfieldia luteola</name>
    <dbReference type="NCBI Taxonomy" id="682179"/>
    <lineage>
        <taxon>Bacteria</taxon>
        <taxon>Bacillati</taxon>
        <taxon>Bacillota</taxon>
        <taxon>Bacilli</taxon>
        <taxon>Bacillales</taxon>
        <taxon>Bacillaceae</taxon>
        <taxon>Litchfieldia</taxon>
    </lineage>
</organism>
<feature type="binding site" evidence="7">
    <location>
        <position position="71"/>
    </location>
    <ligand>
        <name>substrate</name>
    </ligand>
</feature>
<keyword evidence="3 7" id="KW-0547">Nucleotide-binding</keyword>
<protein>
    <recommendedName>
        <fullName evidence="7">dITP/XTP pyrophosphatase</fullName>
        <ecNumber evidence="7">3.6.1.66</ecNumber>
    </recommendedName>
    <alternativeName>
        <fullName evidence="7">Non-canonical purine NTP pyrophosphatase</fullName>
    </alternativeName>
    <alternativeName>
        <fullName evidence="7">Non-standard purine NTP pyrophosphatase</fullName>
    </alternativeName>
    <alternativeName>
        <fullName evidence="7">Nucleoside-triphosphate diphosphatase</fullName>
    </alternativeName>
    <alternativeName>
        <fullName evidence="7">Nucleoside-triphosphate pyrophosphatase</fullName>
        <shortName evidence="7">NTPase</shortName>
    </alternativeName>
</protein>
<dbReference type="NCBIfam" id="TIGR00042">
    <property type="entry name" value="RdgB/HAM1 family non-canonical purine NTP pyrophosphatase"/>
    <property type="match status" value="1"/>
</dbReference>
<comment type="catalytic activity">
    <reaction evidence="7">
        <text>dITP + H2O = dIMP + diphosphate + H(+)</text>
        <dbReference type="Rhea" id="RHEA:28342"/>
        <dbReference type="ChEBI" id="CHEBI:15377"/>
        <dbReference type="ChEBI" id="CHEBI:15378"/>
        <dbReference type="ChEBI" id="CHEBI:33019"/>
        <dbReference type="ChEBI" id="CHEBI:61194"/>
        <dbReference type="ChEBI" id="CHEBI:61382"/>
        <dbReference type="EC" id="3.6.1.66"/>
    </reaction>
</comment>
<feature type="binding site" evidence="7">
    <location>
        <begin position="181"/>
        <end position="182"/>
    </location>
    <ligand>
        <name>substrate</name>
    </ligand>
</feature>
<comment type="cofactor">
    <cofactor evidence="7">
        <name>Mg(2+)</name>
        <dbReference type="ChEBI" id="CHEBI:18420"/>
    </cofactor>
    <text evidence="7">Binds 1 Mg(2+) ion per subunit.</text>
</comment>
<comment type="function">
    <text evidence="7">Pyrophosphatase that catalyzes the hydrolysis of nucleoside triphosphates to their monophosphate derivatives, with a high preference for the non-canonical purine nucleotides XTP (xanthosine triphosphate), dITP (deoxyinosine triphosphate) and ITP. Seems to function as a house-cleaning enzyme that removes non-canonical purine nucleotides from the nucleotide pool, thus preventing their incorporation into DNA/RNA and avoiding chromosomal lesions.</text>
</comment>